<accession>A0AAD4SPU3</accession>
<feature type="region of interest" description="Disordered" evidence="3">
    <location>
        <begin position="1294"/>
        <end position="1339"/>
    </location>
</feature>
<comment type="caution">
    <text evidence="6">The sequence shown here is derived from an EMBL/GenBank/DDBJ whole genome shotgun (WGS) entry which is preliminary data.</text>
</comment>
<feature type="compositionally biased region" description="Polar residues" evidence="3">
    <location>
        <begin position="1692"/>
        <end position="1718"/>
    </location>
</feature>
<feature type="region of interest" description="Disordered" evidence="3">
    <location>
        <begin position="1883"/>
        <end position="2007"/>
    </location>
</feature>
<dbReference type="SUPFAM" id="SSF46689">
    <property type="entry name" value="Homeodomain-like"/>
    <property type="match status" value="1"/>
</dbReference>
<dbReference type="GO" id="GO:0006325">
    <property type="term" value="P:chromatin organization"/>
    <property type="evidence" value="ECO:0007669"/>
    <property type="project" value="UniProtKB-KW"/>
</dbReference>
<dbReference type="PROSITE" id="PS51204">
    <property type="entry name" value="HSA"/>
    <property type="match status" value="1"/>
</dbReference>
<comment type="similarity">
    <text evidence="1">Belongs to the EAF1 family.</text>
</comment>
<evidence type="ECO:0000256" key="3">
    <source>
        <dbReference type="SAM" id="MobiDB-lite"/>
    </source>
</evidence>
<feature type="region of interest" description="Disordered" evidence="3">
    <location>
        <begin position="101"/>
        <end position="171"/>
    </location>
</feature>
<evidence type="ECO:0000259" key="4">
    <source>
        <dbReference type="PROSITE" id="PS50090"/>
    </source>
</evidence>
<feature type="region of interest" description="Disordered" evidence="3">
    <location>
        <begin position="411"/>
        <end position="441"/>
    </location>
</feature>
<evidence type="ECO:0000313" key="6">
    <source>
        <dbReference type="EMBL" id="KAI3914028.1"/>
    </source>
</evidence>
<feature type="compositionally biased region" description="Low complexity" evidence="3">
    <location>
        <begin position="1586"/>
        <end position="1625"/>
    </location>
</feature>
<dbReference type="InterPro" id="IPR044798">
    <property type="entry name" value="EAF1A/B"/>
</dbReference>
<feature type="compositionally biased region" description="Low complexity" evidence="3">
    <location>
        <begin position="1973"/>
        <end position="1995"/>
    </location>
</feature>
<feature type="domain" description="Myb-like" evidence="4">
    <location>
        <begin position="1105"/>
        <end position="1157"/>
    </location>
</feature>
<feature type="compositionally biased region" description="Low complexity" evidence="3">
    <location>
        <begin position="1552"/>
        <end position="1565"/>
    </location>
</feature>
<dbReference type="CDD" id="cd00167">
    <property type="entry name" value="SANT"/>
    <property type="match status" value="1"/>
</dbReference>
<feature type="compositionally biased region" description="Polar residues" evidence="3">
    <location>
        <begin position="1637"/>
        <end position="1650"/>
    </location>
</feature>
<feature type="compositionally biased region" description="Polar residues" evidence="3">
    <location>
        <begin position="1566"/>
        <end position="1585"/>
    </location>
</feature>
<feature type="region of interest" description="Disordered" evidence="3">
    <location>
        <begin position="1737"/>
        <end position="1862"/>
    </location>
</feature>
<reference evidence="6" key="1">
    <citation type="submission" date="2022-04" db="EMBL/GenBank/DDBJ databases">
        <title>A functionally conserved STORR gene fusion in Papaver species that diverged 16.8 million years ago.</title>
        <authorList>
            <person name="Catania T."/>
        </authorList>
    </citation>
    <scope>NUCLEOTIDE SEQUENCE</scope>
    <source>
        <strain evidence="6">S-188037</strain>
    </source>
</reference>
<feature type="compositionally biased region" description="Polar residues" evidence="3">
    <location>
        <begin position="1319"/>
        <end position="1333"/>
    </location>
</feature>
<feature type="region of interest" description="Disordered" evidence="3">
    <location>
        <begin position="914"/>
        <end position="938"/>
    </location>
</feature>
<feature type="compositionally biased region" description="Low complexity" evidence="3">
    <location>
        <begin position="1654"/>
        <end position="1665"/>
    </location>
</feature>
<feature type="compositionally biased region" description="Basic and acidic residues" evidence="3">
    <location>
        <begin position="425"/>
        <end position="436"/>
    </location>
</feature>
<feature type="compositionally biased region" description="Low complexity" evidence="3">
    <location>
        <begin position="1673"/>
        <end position="1682"/>
    </location>
</feature>
<feature type="compositionally biased region" description="Polar residues" evidence="3">
    <location>
        <begin position="1737"/>
        <end position="1766"/>
    </location>
</feature>
<evidence type="ECO:0000259" key="5">
    <source>
        <dbReference type="PROSITE" id="PS51204"/>
    </source>
</evidence>
<dbReference type="InterPro" id="IPR014012">
    <property type="entry name" value="HSA_dom"/>
</dbReference>
<feature type="compositionally biased region" description="Low complexity" evidence="3">
    <location>
        <begin position="1767"/>
        <end position="1783"/>
    </location>
</feature>
<feature type="region of interest" description="Disordered" evidence="3">
    <location>
        <begin position="187"/>
        <end position="229"/>
    </location>
</feature>
<feature type="region of interest" description="Disordered" evidence="3">
    <location>
        <begin position="1475"/>
        <end position="1719"/>
    </location>
</feature>
<protein>
    <recommendedName>
        <fullName evidence="8">Chromatin modification-related protein EAF1 B-like</fullName>
    </recommendedName>
</protein>
<dbReference type="Pfam" id="PF13921">
    <property type="entry name" value="Myb_DNA-bind_6"/>
    <property type="match status" value="1"/>
</dbReference>
<dbReference type="PROSITE" id="PS50090">
    <property type="entry name" value="MYB_LIKE"/>
    <property type="match status" value="1"/>
</dbReference>
<feature type="domain" description="HSA" evidence="5">
    <location>
        <begin position="581"/>
        <end position="659"/>
    </location>
</feature>
<feature type="region of interest" description="Disordered" evidence="3">
    <location>
        <begin position="1007"/>
        <end position="1053"/>
    </location>
</feature>
<dbReference type="SMART" id="SM00573">
    <property type="entry name" value="HSA"/>
    <property type="match status" value="1"/>
</dbReference>
<evidence type="ECO:0000256" key="1">
    <source>
        <dbReference type="ARBA" id="ARBA00008913"/>
    </source>
</evidence>
<feature type="compositionally biased region" description="Polar residues" evidence="3">
    <location>
        <begin position="153"/>
        <end position="167"/>
    </location>
</feature>
<dbReference type="PANTHER" id="PTHR46774">
    <property type="entry name" value="CHROMATIN MODIFICATION-RELATED PROTEIN EAF1 A-RELATED"/>
    <property type="match status" value="1"/>
</dbReference>
<evidence type="ECO:0008006" key="8">
    <source>
        <dbReference type="Google" id="ProtNLM"/>
    </source>
</evidence>
<dbReference type="PANTHER" id="PTHR46774:SF3">
    <property type="entry name" value="CHROMATIN MODIFICATION-RELATED PROTEIN EAF1 A-RELATED"/>
    <property type="match status" value="1"/>
</dbReference>
<organism evidence="6 7">
    <name type="scientific">Papaver atlanticum</name>
    <dbReference type="NCBI Taxonomy" id="357466"/>
    <lineage>
        <taxon>Eukaryota</taxon>
        <taxon>Viridiplantae</taxon>
        <taxon>Streptophyta</taxon>
        <taxon>Embryophyta</taxon>
        <taxon>Tracheophyta</taxon>
        <taxon>Spermatophyta</taxon>
        <taxon>Magnoliopsida</taxon>
        <taxon>Ranunculales</taxon>
        <taxon>Papaveraceae</taxon>
        <taxon>Papaveroideae</taxon>
        <taxon>Papaver</taxon>
    </lineage>
</organism>
<feature type="compositionally biased region" description="Polar residues" evidence="3">
    <location>
        <begin position="1923"/>
        <end position="1936"/>
    </location>
</feature>
<proteinExistence type="inferred from homology"/>
<dbReference type="SMART" id="SM00717">
    <property type="entry name" value="SANT"/>
    <property type="match status" value="1"/>
</dbReference>
<feature type="compositionally biased region" description="Basic and acidic residues" evidence="3">
    <location>
        <begin position="1007"/>
        <end position="1022"/>
    </location>
</feature>
<dbReference type="EMBL" id="JAJJMB010009426">
    <property type="protein sequence ID" value="KAI3914028.1"/>
    <property type="molecule type" value="Genomic_DNA"/>
</dbReference>
<feature type="compositionally biased region" description="Low complexity" evidence="3">
    <location>
        <begin position="1511"/>
        <end position="1529"/>
    </location>
</feature>
<feature type="compositionally biased region" description="Pro residues" evidence="3">
    <location>
        <begin position="1956"/>
        <end position="1972"/>
    </location>
</feature>
<feature type="compositionally biased region" description="Low complexity" evidence="3">
    <location>
        <begin position="1162"/>
        <end position="1174"/>
    </location>
</feature>
<feature type="region of interest" description="Disordered" evidence="3">
    <location>
        <begin position="527"/>
        <end position="550"/>
    </location>
</feature>
<sequence length="2007" mass="217632">MHGDSVESALLVNAEVDSMGGVIDGGVGMDTKASPRRAAIEKAQAELRQEYDVREERRRELEFLEKGGNPLDFKLGPAASISFQSTSFTDQIVTSEAKGSFALTASPPGDSVESSGRPGATTGRETNTADNLLLFDTENDIVEGDRNSKRPNRSTLPPSEQSSQLDGTHNAKESEDLAIRLAVKGQAYARRNRSRTSRDGARASTTELTLAGDGKGTSALPSSRHGSRNVKGSLSEVIIKKEHPVASISNSKHRIFNLDMVPKNVGSGNQMDMELDAPQAPSKDISFEKDGAVEAKSTTSKNLKEIQFYEPNNQKIQNPIPDADPVPDTLKIVSLEMAGETADIPSGPDFSKKENLGTDKEEMVNEGLNKIAVCDKNYVDCESSLMQIEDTSNAQCLTIRKSSTCLNPKEQVSAMEESPDTAVVGDKESSGTKDVRPVASDNCIPVHQNPIVPLVKIKEEIFDNRSGLKDEMELAGTMQRMESTVDSVPKAERELGNSLVGDSSTDMITSCPQGRTLSTFVSSQCDKPDARLSGRGPEVAPELKSSTGSNIKMTNKAHEDSVLEEARIIEAKRKRIAELSVGTFPLDSRRKSHWDFVLEEMAWLANDFMQERLWKTTVAAQMCHMVAFQGRLRFEKQNLCQLQRKVAHTLANAIRQFWHTAEVLATSDDQSSGLKDSNLALVGSAMVNVGEAVGNKTGEANMETSKSEGDNPVKGVQLSVQGYAVRFLKYTKIVVDHPAQAEAPLTPDRISDLGITEWEDQLSEEILFYTVPAGAIEDYRKSVELHWSQYQKSASNTNQEEVDTSMFDAVSDFGSGENAYGEYEGETGMHYIAGPLKKKKNSSNSFSGRSYEVGGDLSYGHYVENKLGPHPSFLVEKRPSNNSNVGSIPIRRVRTASRQRFPISAGAVGAVQISNKTDASSGDTSSFQDDQSTAQGGSQMRIGMELESTGEFGKHLRPDCTEISMKPKKKKIKHSLHRNQLNTPNTVGFVMGKGSAYEQRWSLDSMGQHEQKDSKKRMESHAFETNGNGGIGGQHVSKKPKMAKHYPDTSAENLNPLIGSIPSPVASQVSNLTNPNKHLKMHLAQNRGRKPKGVKMTSGPFGSGSSWTQFEDQALVVLVHDMGPNWELVSDVINSTLQFKCIFRKPKDCKERHKFLMDKSAGDGADSADDSGSSQPYPSTLPGIPKGSARQLFQRLRGPMEEDTLKAHFEKIISIGHHQHSRKIQNDNQDQKQTATVHNSHVLALSQVCPNNLTGGPLTPLDLCDAGSPDLSHGYQGSHSSSLGIANQGSVAPVLPTSGSGSGSNSMLQGSSGMALGNSLPSPSAAHNASTRYGGQRPTLPMDEQQRMHYNHMLSGRNLQHPGLSVPGSLAGGDRGVRVVPGSNSLGMMPGMNRGTPMPRPGFQGVGPPSMLNMVSSGSMHPATAVGMPNSVNMHNGSVSGQGTSMMRPRDTMHMMRPGQNPDDQRQMMMQELQMQQVSQGNSQGLPAFNGLSSGFSNQTAPPPGQTFPAQHLQQQQQQQSHVPSIHPQQPHHPHIQGSNPFVLRIPKDRQVQQQRFMHQQQQQQFSPTNTALSQGQPQSSQHPISTSLQNSSQVQQQASSLPSPNSQLPITSSSSMSPVTSQSQSKHHLPHGLGRSHSTAGTLPTQILKQRQRQQQQHQQNFQQTGRHLTPQRQQSQSHQQPKYIKGMGRGSTSVMHQNHSADPSSHVNGLASTPGNQVHEKGEQAIHHMMQNQGLFSGSNSIQSNNSLVPPQSTNQSLSQQKLFSRSPPSSLSKQLPQVLSHSDLTNNQGHPPAATSGHNALPPVAMGSGQQQRPNIHRMLQPHNRQMNSDPHTQSTVEQQPSNSRPHIGGTESSTNCMPVLSSASNAATQWKGTSEYNSGMTKSINHLPGIGNPSPLTSTTETELSTPSSSGQDLIHEQFSGSTTTQTNSAGTQWQPHLQQQQRQPSGQQPTAPSPPQPPSPPPPPLPPLLQKQQPPQQQQQPQQQLQAGQSGLYAKPSNSGPG</sequence>
<dbReference type="InterPro" id="IPR001005">
    <property type="entry name" value="SANT/Myb"/>
</dbReference>
<feature type="compositionally biased region" description="Polar residues" evidence="3">
    <location>
        <begin position="1826"/>
        <end position="1862"/>
    </location>
</feature>
<dbReference type="Pfam" id="PF07529">
    <property type="entry name" value="HSA"/>
    <property type="match status" value="1"/>
</dbReference>
<evidence type="ECO:0000256" key="2">
    <source>
        <dbReference type="ARBA" id="ARBA00022853"/>
    </source>
</evidence>
<dbReference type="Proteomes" id="UP001202328">
    <property type="component" value="Unassembled WGS sequence"/>
</dbReference>
<gene>
    <name evidence="6" type="ORF">MKW98_010840</name>
</gene>
<feature type="compositionally biased region" description="Polar residues" evidence="3">
    <location>
        <begin position="1297"/>
        <end position="1312"/>
    </location>
</feature>
<keyword evidence="7" id="KW-1185">Reference proteome</keyword>
<keyword evidence="2" id="KW-0156">Chromatin regulator</keyword>
<dbReference type="GO" id="GO:0035267">
    <property type="term" value="C:NuA4 histone acetyltransferase complex"/>
    <property type="evidence" value="ECO:0007669"/>
    <property type="project" value="InterPro"/>
</dbReference>
<name>A0AAD4SPU3_9MAGN</name>
<feature type="compositionally biased region" description="Low complexity" evidence="3">
    <location>
        <begin position="1897"/>
        <end position="1914"/>
    </location>
</feature>
<evidence type="ECO:0000313" key="7">
    <source>
        <dbReference type="Proteomes" id="UP001202328"/>
    </source>
</evidence>
<dbReference type="InterPro" id="IPR009057">
    <property type="entry name" value="Homeodomain-like_sf"/>
</dbReference>
<feature type="region of interest" description="Disordered" evidence="3">
    <location>
        <begin position="1160"/>
        <end position="1186"/>
    </location>
</feature>
<dbReference type="Gene3D" id="1.10.10.60">
    <property type="entry name" value="Homeodomain-like"/>
    <property type="match status" value="1"/>
</dbReference>
<feature type="compositionally biased region" description="Low complexity" evidence="3">
    <location>
        <begin position="1937"/>
        <end position="1955"/>
    </location>
</feature>
<feature type="compositionally biased region" description="Polar residues" evidence="3">
    <location>
        <begin position="1481"/>
        <end position="1500"/>
    </location>
</feature>